<dbReference type="GO" id="GO:0005829">
    <property type="term" value="C:cytosol"/>
    <property type="evidence" value="ECO:0007669"/>
    <property type="project" value="TreeGrafter"/>
</dbReference>
<dbReference type="NCBIfam" id="TIGR00022">
    <property type="entry name" value="YhcH/YjgK/YiaL family protein"/>
    <property type="match status" value="1"/>
</dbReference>
<proteinExistence type="predicted"/>
<gene>
    <name evidence="1" type="ORF">HMPREF9470_02648</name>
</gene>
<dbReference type="PANTHER" id="PTHR34986:SF1">
    <property type="entry name" value="PROTEIN YIAL"/>
    <property type="match status" value="1"/>
</dbReference>
<protein>
    <recommendedName>
        <fullName evidence="3">YhcH/YjgK/YiaL family protein</fullName>
    </recommendedName>
</protein>
<comment type="caution">
    <text evidence="1">The sequence shown here is derived from an EMBL/GenBank/DDBJ whole genome shotgun (WGS) entry which is preliminary data.</text>
</comment>
<dbReference type="Proteomes" id="UP000037392">
    <property type="component" value="Unassembled WGS sequence"/>
</dbReference>
<name>A0A0J9C250_9FIRM</name>
<accession>A0A0J9C250</accession>
<reference evidence="1 2" key="1">
    <citation type="submission" date="2011-04" db="EMBL/GenBank/DDBJ databases">
        <title>The Genome Sequence of Clostridium citroniae WAL-19142.</title>
        <authorList>
            <consortium name="The Broad Institute Genome Sequencing Platform"/>
            <person name="Earl A."/>
            <person name="Ward D."/>
            <person name="Feldgarden M."/>
            <person name="Gevers D."/>
            <person name="Warren Y.A."/>
            <person name="Tyrrell K.L."/>
            <person name="Citron D.M."/>
            <person name="Goldstein E.J."/>
            <person name="Daigneault M."/>
            <person name="Allen-Vercoe E."/>
            <person name="Young S.K."/>
            <person name="Zeng Q."/>
            <person name="Gargeya S."/>
            <person name="Fitzgerald M."/>
            <person name="Haas B."/>
            <person name="Abouelleil A."/>
            <person name="Alvarado L."/>
            <person name="Arachchi H.M."/>
            <person name="Berlin A."/>
            <person name="Brown A."/>
            <person name="Chapman S.B."/>
            <person name="Chen Z."/>
            <person name="Dunbar C."/>
            <person name="Freedman E."/>
            <person name="Gearin G."/>
            <person name="Gellesch M."/>
            <person name="Goldberg J."/>
            <person name="Griggs A."/>
            <person name="Gujja S."/>
            <person name="Heilman E.R."/>
            <person name="Heiman D."/>
            <person name="Howarth C."/>
            <person name="Larson L."/>
            <person name="Lui A."/>
            <person name="MacDonald P.J."/>
            <person name="Mehta T."/>
            <person name="Montmayeur A."/>
            <person name="Murphy C."/>
            <person name="Neiman D."/>
            <person name="Pearson M."/>
            <person name="Priest M."/>
            <person name="Roberts A."/>
            <person name="Saif S."/>
            <person name="Shea T."/>
            <person name="Shenoy N."/>
            <person name="Sisk P."/>
            <person name="Stolte C."/>
            <person name="Sykes S."/>
            <person name="White J."/>
            <person name="Yandava C."/>
            <person name="Wortman J."/>
            <person name="Nusbaum C."/>
            <person name="Birren B."/>
        </authorList>
    </citation>
    <scope>NUCLEOTIDE SEQUENCE [LARGE SCALE GENOMIC DNA]</scope>
    <source>
        <strain evidence="1 2">WAL-19142</strain>
    </source>
</reference>
<dbReference type="InterPro" id="IPR004375">
    <property type="entry name" value="NanQ/TabA/YiaL"/>
</dbReference>
<dbReference type="OrthoDB" id="9792756at2"/>
<dbReference type="Pfam" id="PF04074">
    <property type="entry name" value="DUF386"/>
    <property type="match status" value="1"/>
</dbReference>
<evidence type="ECO:0000313" key="1">
    <source>
        <dbReference type="EMBL" id="KMW19163.1"/>
    </source>
</evidence>
<evidence type="ECO:0000313" key="2">
    <source>
        <dbReference type="Proteomes" id="UP000037392"/>
    </source>
</evidence>
<dbReference type="PATRIC" id="fig|742734.4.peg.2842"/>
<sequence length="157" mass="18105">MILGHINARESEAAYSKQIQRAIAYCRDTDVSGMEEGRYPQDGDDFIVLINQRRTGSREEKLPEVHREYAELQYMVSGREYMGFYPDRGDNEVLKDCLEEKDTLYYKENPGSGEVMLPLVPGSYGIFFPEDVHRPFCQVDGPEDIKKIVIKIRMSTL</sequence>
<dbReference type="Gene3D" id="2.60.120.370">
    <property type="entry name" value="YhcH/YjgK/YiaL"/>
    <property type="match status" value="1"/>
</dbReference>
<dbReference type="RefSeq" id="WP_007865884.1">
    <property type="nucleotide sequence ID" value="NZ_KQ235878.1"/>
</dbReference>
<dbReference type="AlphaFoldDB" id="A0A0J9C250"/>
<organism evidence="1 2">
    <name type="scientific">[Clostridium] citroniae WAL-19142</name>
    <dbReference type="NCBI Taxonomy" id="742734"/>
    <lineage>
        <taxon>Bacteria</taxon>
        <taxon>Bacillati</taxon>
        <taxon>Bacillota</taxon>
        <taxon>Clostridia</taxon>
        <taxon>Lachnospirales</taxon>
        <taxon>Lachnospiraceae</taxon>
        <taxon>Enterocloster</taxon>
    </lineage>
</organism>
<dbReference type="InterPro" id="IPR037012">
    <property type="entry name" value="NanQ/TabA/YiaL_sf"/>
</dbReference>
<dbReference type="EMBL" id="ADLK01000021">
    <property type="protein sequence ID" value="KMW19163.1"/>
    <property type="molecule type" value="Genomic_DNA"/>
</dbReference>
<dbReference type="GeneID" id="93165303"/>
<dbReference type="SUPFAM" id="SSF51197">
    <property type="entry name" value="Clavaminate synthase-like"/>
    <property type="match status" value="1"/>
</dbReference>
<dbReference type="PANTHER" id="PTHR34986">
    <property type="entry name" value="EVOLVED BETA-GALACTOSIDASE SUBUNIT BETA"/>
    <property type="match status" value="1"/>
</dbReference>
<evidence type="ECO:0008006" key="3">
    <source>
        <dbReference type="Google" id="ProtNLM"/>
    </source>
</evidence>